<keyword evidence="1" id="KW-0805">Transcription regulation</keyword>
<dbReference type="Proteomes" id="UP001149140">
    <property type="component" value="Unassembled WGS sequence"/>
</dbReference>
<keyword evidence="2 4" id="KW-0238">DNA-binding</keyword>
<dbReference type="AlphaFoldDB" id="A0A9X3MTC3"/>
<name>A0A9X3MTC3_9ACTN</name>
<dbReference type="InterPro" id="IPR049445">
    <property type="entry name" value="TetR_SbtR-like_C"/>
</dbReference>
<keyword evidence="7" id="KW-1185">Reference proteome</keyword>
<dbReference type="InterPro" id="IPR050109">
    <property type="entry name" value="HTH-type_TetR-like_transc_reg"/>
</dbReference>
<reference evidence="6" key="1">
    <citation type="submission" date="2022-10" db="EMBL/GenBank/DDBJ databases">
        <title>The WGS of Solirubrobacter ginsenosidimutans DSM 21036.</title>
        <authorList>
            <person name="Jiang Z."/>
        </authorList>
    </citation>
    <scope>NUCLEOTIDE SEQUENCE</scope>
    <source>
        <strain evidence="6">DSM 21036</strain>
    </source>
</reference>
<evidence type="ECO:0000256" key="2">
    <source>
        <dbReference type="ARBA" id="ARBA00023125"/>
    </source>
</evidence>
<dbReference type="SUPFAM" id="SSF46689">
    <property type="entry name" value="Homeodomain-like"/>
    <property type="match status" value="1"/>
</dbReference>
<comment type="caution">
    <text evidence="6">The sequence shown here is derived from an EMBL/GenBank/DDBJ whole genome shotgun (WGS) entry which is preliminary data.</text>
</comment>
<dbReference type="PANTHER" id="PTHR30055">
    <property type="entry name" value="HTH-TYPE TRANSCRIPTIONAL REGULATOR RUTR"/>
    <property type="match status" value="1"/>
</dbReference>
<dbReference type="RefSeq" id="WP_270040702.1">
    <property type="nucleotide sequence ID" value="NZ_JAPDOD010000012.1"/>
</dbReference>
<sequence>MEKVAARPLRADARRNRERVITAAAVVFAEQGRDAQMDDVAKRAGVGVGTVYRHFPTKEALIEALAIDRFEKILSVGKEALLNPDPWEAFAGAIWAGAELTAADRSFTEIVGELTGPMPLPETLQREMNDTYGELMRRAQEAGSLRADLVMDDIPMFMCGIGFGTRKSHACPDAWKRHVSIVIDGLRAANASSPLPTVRCS</sequence>
<feature type="domain" description="HTH tetR-type" evidence="5">
    <location>
        <begin position="14"/>
        <end position="73"/>
    </location>
</feature>
<gene>
    <name evidence="6" type="ORF">OM076_14515</name>
</gene>
<evidence type="ECO:0000256" key="4">
    <source>
        <dbReference type="PROSITE-ProRule" id="PRU00335"/>
    </source>
</evidence>
<feature type="DNA-binding region" description="H-T-H motif" evidence="4">
    <location>
        <begin position="36"/>
        <end position="55"/>
    </location>
</feature>
<dbReference type="SUPFAM" id="SSF48498">
    <property type="entry name" value="Tetracyclin repressor-like, C-terminal domain"/>
    <property type="match status" value="1"/>
</dbReference>
<organism evidence="6 7">
    <name type="scientific">Solirubrobacter ginsenosidimutans</name>
    <dbReference type="NCBI Taxonomy" id="490573"/>
    <lineage>
        <taxon>Bacteria</taxon>
        <taxon>Bacillati</taxon>
        <taxon>Actinomycetota</taxon>
        <taxon>Thermoleophilia</taxon>
        <taxon>Solirubrobacterales</taxon>
        <taxon>Solirubrobacteraceae</taxon>
        <taxon>Solirubrobacter</taxon>
    </lineage>
</organism>
<dbReference type="Pfam" id="PF00440">
    <property type="entry name" value="TetR_N"/>
    <property type="match status" value="1"/>
</dbReference>
<dbReference type="PROSITE" id="PS50977">
    <property type="entry name" value="HTH_TETR_2"/>
    <property type="match status" value="1"/>
</dbReference>
<evidence type="ECO:0000313" key="7">
    <source>
        <dbReference type="Proteomes" id="UP001149140"/>
    </source>
</evidence>
<dbReference type="Gene3D" id="1.10.357.10">
    <property type="entry name" value="Tetracycline Repressor, domain 2"/>
    <property type="match status" value="1"/>
</dbReference>
<dbReference type="GO" id="GO:0003700">
    <property type="term" value="F:DNA-binding transcription factor activity"/>
    <property type="evidence" value="ECO:0007669"/>
    <property type="project" value="TreeGrafter"/>
</dbReference>
<dbReference type="PANTHER" id="PTHR30055:SF234">
    <property type="entry name" value="HTH-TYPE TRANSCRIPTIONAL REGULATOR BETI"/>
    <property type="match status" value="1"/>
</dbReference>
<keyword evidence="3" id="KW-0804">Transcription</keyword>
<dbReference type="Pfam" id="PF21597">
    <property type="entry name" value="TetR_C_43"/>
    <property type="match status" value="1"/>
</dbReference>
<protein>
    <submittedName>
        <fullName evidence="6">TetR/AcrR family transcriptional regulator</fullName>
    </submittedName>
</protein>
<evidence type="ECO:0000313" key="6">
    <source>
        <dbReference type="EMBL" id="MDA0161486.1"/>
    </source>
</evidence>
<evidence type="ECO:0000259" key="5">
    <source>
        <dbReference type="PROSITE" id="PS50977"/>
    </source>
</evidence>
<accession>A0A9X3MTC3</accession>
<evidence type="ECO:0000256" key="1">
    <source>
        <dbReference type="ARBA" id="ARBA00023015"/>
    </source>
</evidence>
<dbReference type="InterPro" id="IPR001647">
    <property type="entry name" value="HTH_TetR"/>
</dbReference>
<dbReference type="GO" id="GO:0000976">
    <property type="term" value="F:transcription cis-regulatory region binding"/>
    <property type="evidence" value="ECO:0007669"/>
    <property type="project" value="TreeGrafter"/>
</dbReference>
<dbReference type="PRINTS" id="PR00455">
    <property type="entry name" value="HTHTETR"/>
</dbReference>
<dbReference type="InterPro" id="IPR036271">
    <property type="entry name" value="Tet_transcr_reg_TetR-rel_C_sf"/>
</dbReference>
<evidence type="ECO:0000256" key="3">
    <source>
        <dbReference type="ARBA" id="ARBA00023163"/>
    </source>
</evidence>
<dbReference type="EMBL" id="JAPDOD010000012">
    <property type="protein sequence ID" value="MDA0161486.1"/>
    <property type="molecule type" value="Genomic_DNA"/>
</dbReference>
<dbReference type="InterPro" id="IPR009057">
    <property type="entry name" value="Homeodomain-like_sf"/>
</dbReference>
<proteinExistence type="predicted"/>